<evidence type="ECO:0000256" key="1">
    <source>
        <dbReference type="SAM" id="MobiDB-lite"/>
    </source>
</evidence>
<protein>
    <submittedName>
        <fullName evidence="2">Uncharacterized protein</fullName>
    </submittedName>
</protein>
<feature type="compositionally biased region" description="Polar residues" evidence="1">
    <location>
        <begin position="20"/>
        <end position="39"/>
    </location>
</feature>
<reference evidence="2" key="1">
    <citation type="journal article" date="2020" name="Stud. Mycol.">
        <title>101 Dothideomycetes genomes: a test case for predicting lifestyles and emergence of pathogens.</title>
        <authorList>
            <person name="Haridas S."/>
            <person name="Albert R."/>
            <person name="Binder M."/>
            <person name="Bloem J."/>
            <person name="Labutti K."/>
            <person name="Salamov A."/>
            <person name="Andreopoulos B."/>
            <person name="Baker S."/>
            <person name="Barry K."/>
            <person name="Bills G."/>
            <person name="Bluhm B."/>
            <person name="Cannon C."/>
            <person name="Castanera R."/>
            <person name="Culley D."/>
            <person name="Daum C."/>
            <person name="Ezra D."/>
            <person name="Gonzalez J."/>
            <person name="Henrissat B."/>
            <person name="Kuo A."/>
            <person name="Liang C."/>
            <person name="Lipzen A."/>
            <person name="Lutzoni F."/>
            <person name="Magnuson J."/>
            <person name="Mondo S."/>
            <person name="Nolan M."/>
            <person name="Ohm R."/>
            <person name="Pangilinan J."/>
            <person name="Park H.-J."/>
            <person name="Ramirez L."/>
            <person name="Alfaro M."/>
            <person name="Sun H."/>
            <person name="Tritt A."/>
            <person name="Yoshinaga Y."/>
            <person name="Zwiers L.-H."/>
            <person name="Turgeon B."/>
            <person name="Goodwin S."/>
            <person name="Spatafora J."/>
            <person name="Crous P."/>
            <person name="Grigoriev I."/>
        </authorList>
    </citation>
    <scope>NUCLEOTIDE SEQUENCE</scope>
    <source>
        <strain evidence="2">CBS 675.92</strain>
    </source>
</reference>
<feature type="region of interest" description="Disordered" evidence="1">
    <location>
        <begin position="1"/>
        <end position="60"/>
    </location>
</feature>
<sequence>MVRGGPGSVRSIRTGSSSSPLNTNNAPPSTATMPNSIPSTTPPSLPKPAAFPMLAPPVPRKAVETTGSEVLRVGMKVPDRKHWPNLALTSNPISPSVFPNPPMAKPSSGARVKDKGKTGSWPLPEG</sequence>
<gene>
    <name evidence="2" type="ORF">CC80DRAFT_493248</name>
</gene>
<accession>A0A6A5TR01</accession>
<evidence type="ECO:0000313" key="3">
    <source>
        <dbReference type="Proteomes" id="UP000800035"/>
    </source>
</evidence>
<dbReference type="EMBL" id="ML976995">
    <property type="protein sequence ID" value="KAF1955353.1"/>
    <property type="molecule type" value="Genomic_DNA"/>
</dbReference>
<organism evidence="2 3">
    <name type="scientific">Byssothecium circinans</name>
    <dbReference type="NCBI Taxonomy" id="147558"/>
    <lineage>
        <taxon>Eukaryota</taxon>
        <taxon>Fungi</taxon>
        <taxon>Dikarya</taxon>
        <taxon>Ascomycota</taxon>
        <taxon>Pezizomycotina</taxon>
        <taxon>Dothideomycetes</taxon>
        <taxon>Pleosporomycetidae</taxon>
        <taxon>Pleosporales</taxon>
        <taxon>Massarineae</taxon>
        <taxon>Massarinaceae</taxon>
        <taxon>Byssothecium</taxon>
    </lineage>
</organism>
<feature type="compositionally biased region" description="Low complexity" evidence="1">
    <location>
        <begin position="8"/>
        <end position="19"/>
    </location>
</feature>
<keyword evidence="3" id="KW-1185">Reference proteome</keyword>
<proteinExistence type="predicted"/>
<feature type="region of interest" description="Disordered" evidence="1">
    <location>
        <begin position="82"/>
        <end position="126"/>
    </location>
</feature>
<dbReference type="Proteomes" id="UP000800035">
    <property type="component" value="Unassembled WGS sequence"/>
</dbReference>
<evidence type="ECO:0000313" key="2">
    <source>
        <dbReference type="EMBL" id="KAF1955353.1"/>
    </source>
</evidence>
<dbReference type="OrthoDB" id="3801448at2759"/>
<name>A0A6A5TR01_9PLEO</name>
<dbReference type="AlphaFoldDB" id="A0A6A5TR01"/>